<name>A0A0F9VBI2_9ZZZZ</name>
<gene>
    <name evidence="3" type="ORF">LCGC14_0160900</name>
</gene>
<evidence type="ECO:0000313" key="3">
    <source>
        <dbReference type="EMBL" id="KKN97132.1"/>
    </source>
</evidence>
<organism evidence="3">
    <name type="scientific">marine sediment metagenome</name>
    <dbReference type="NCBI Taxonomy" id="412755"/>
    <lineage>
        <taxon>unclassified sequences</taxon>
        <taxon>metagenomes</taxon>
        <taxon>ecological metagenomes</taxon>
    </lineage>
</organism>
<dbReference type="EMBL" id="LAZR01000060">
    <property type="protein sequence ID" value="KKN97132.1"/>
    <property type="molecule type" value="Genomic_DNA"/>
</dbReference>
<keyword evidence="2" id="KW-1133">Transmembrane helix</keyword>
<protein>
    <submittedName>
        <fullName evidence="3">Uncharacterized protein</fullName>
    </submittedName>
</protein>
<proteinExistence type="predicted"/>
<feature type="compositionally biased region" description="Basic and acidic residues" evidence="1">
    <location>
        <begin position="355"/>
        <end position="365"/>
    </location>
</feature>
<comment type="caution">
    <text evidence="3">The sequence shown here is derived from an EMBL/GenBank/DDBJ whole genome shotgun (WGS) entry which is preliminary data.</text>
</comment>
<reference evidence="3" key="1">
    <citation type="journal article" date="2015" name="Nature">
        <title>Complex archaea that bridge the gap between prokaryotes and eukaryotes.</title>
        <authorList>
            <person name="Spang A."/>
            <person name="Saw J.H."/>
            <person name="Jorgensen S.L."/>
            <person name="Zaremba-Niedzwiedzka K."/>
            <person name="Martijn J."/>
            <person name="Lind A.E."/>
            <person name="van Eijk R."/>
            <person name="Schleper C."/>
            <person name="Guy L."/>
            <person name="Ettema T.J."/>
        </authorList>
    </citation>
    <scope>NUCLEOTIDE SEQUENCE</scope>
</reference>
<evidence type="ECO:0000256" key="1">
    <source>
        <dbReference type="SAM" id="MobiDB-lite"/>
    </source>
</evidence>
<feature type="transmembrane region" description="Helical" evidence="2">
    <location>
        <begin position="6"/>
        <end position="24"/>
    </location>
</feature>
<dbReference type="AlphaFoldDB" id="A0A0F9VBI2"/>
<feature type="region of interest" description="Disordered" evidence="1">
    <location>
        <begin position="350"/>
        <end position="390"/>
    </location>
</feature>
<evidence type="ECO:0000256" key="2">
    <source>
        <dbReference type="SAM" id="Phobius"/>
    </source>
</evidence>
<keyword evidence="2" id="KW-0812">Transmembrane</keyword>
<sequence length="390" mass="44121">MVATIVTGIVFGVVFLSLFTIVYIKLGWWKFPIIPQIVKPEEMAIKVILGRPEEFFDSGLRWIPLWFSSLRRFPKTMYNLDYPAREAVTKRETIDGIEYGAQVLKVDSVAYVSFPQCYVWLRYKDQQGKLQIARVNSETALTKKKDELKKAGMTDIEAKGGLVEIYRRQIPIDEGKLKDFTGEAIVAALRVAMGKVTWRQATEDIEDVRKAAEDVFKSSDGALLAAGFHPDDLRLAIEEVKLPQELEQALPGPDRARLEAQAAKFVSQTRATETVGTVIEMMAQSRGKSLQEVQAEIEADPDARKEFLALSKDLIVRRMGLDKNAYLDIRVEGADGIEKSLLNLVAAWQRMPGGGKEKEEKEEKKGRRRVRVPGGTREMDEEERRRYGIP</sequence>
<accession>A0A0F9VBI2</accession>
<keyword evidence="2" id="KW-0472">Membrane</keyword>